<keyword evidence="1" id="KW-1133">Transmembrane helix</keyword>
<dbReference type="InterPro" id="IPR010721">
    <property type="entry name" value="UstE-like"/>
</dbReference>
<dbReference type="PANTHER" id="PTHR32251">
    <property type="entry name" value="3-OXO-5-ALPHA-STEROID 4-DEHYDROGENASE"/>
    <property type="match status" value="1"/>
</dbReference>
<gene>
    <name evidence="2" type="ORF">FHX33_001540</name>
</gene>
<dbReference type="PANTHER" id="PTHR32251:SF23">
    <property type="entry name" value="3-OXO-5-ALPHA-STEROID 4-DEHYDROGENASE (DUF1295)"/>
    <property type="match status" value="1"/>
</dbReference>
<name>A0A7W4UV63_LEIAQ</name>
<dbReference type="Proteomes" id="UP000538196">
    <property type="component" value="Unassembled WGS sequence"/>
</dbReference>
<dbReference type="AlphaFoldDB" id="A0A7W4UV63"/>
<sequence>MEPFIVCLWILAAVCLVTWVLSLITNEHSWVDRIWSLVPLAYVWVFAGAAGLQDPRLNLMAGLVTLWGARLTFNFARKGGYKPGGEDYRWEVLRGRMGSAAFQLFNLFFIVIYQNVLLLLISLPAWTAYDHRTPLGPLDIVLAVVFLAFLVGETVADQQQWDFHGWKKAEIAAGRTPSPRFLQTGLFRISRHPNFFFEQAQWWVLFFIGCAAAGSVLQWTVIGPVLLTGLFIGSTVFTESISRSRYPEYAEYQRRTSPIVPWFPRSRDEQPVTAP</sequence>
<feature type="transmembrane region" description="Helical" evidence="1">
    <location>
        <begin position="135"/>
        <end position="156"/>
    </location>
</feature>
<keyword evidence="3" id="KW-1185">Reference proteome</keyword>
<accession>A0A7W4UV63</accession>
<feature type="transmembrane region" description="Helical" evidence="1">
    <location>
        <begin position="104"/>
        <end position="129"/>
    </location>
</feature>
<protein>
    <submittedName>
        <fullName evidence="2">Steroid 5-alpha reductase family enzyme</fullName>
    </submittedName>
</protein>
<evidence type="ECO:0000256" key="1">
    <source>
        <dbReference type="SAM" id="Phobius"/>
    </source>
</evidence>
<keyword evidence="1" id="KW-0472">Membrane</keyword>
<comment type="caution">
    <text evidence="2">The sequence shown here is derived from an EMBL/GenBank/DDBJ whole genome shotgun (WGS) entry which is preliminary data.</text>
</comment>
<keyword evidence="1" id="KW-0812">Transmembrane</keyword>
<dbReference type="EMBL" id="JACHVP010000001">
    <property type="protein sequence ID" value="MBB2966808.1"/>
    <property type="molecule type" value="Genomic_DNA"/>
</dbReference>
<dbReference type="RefSeq" id="WP_021765599.1">
    <property type="nucleotide sequence ID" value="NZ_JACHVP010000001.1"/>
</dbReference>
<proteinExistence type="predicted"/>
<evidence type="ECO:0000313" key="2">
    <source>
        <dbReference type="EMBL" id="MBB2966808.1"/>
    </source>
</evidence>
<reference evidence="2 3" key="1">
    <citation type="submission" date="2020-08" db="EMBL/GenBank/DDBJ databases">
        <title>Sequencing the genomes of 1000 actinobacteria strains.</title>
        <authorList>
            <person name="Klenk H.-P."/>
        </authorList>
    </citation>
    <scope>NUCLEOTIDE SEQUENCE [LARGE SCALE GENOMIC DNA]</scope>
    <source>
        <strain evidence="2 3">DSM 20146</strain>
    </source>
</reference>
<dbReference type="Pfam" id="PF06966">
    <property type="entry name" value="DUF1295"/>
    <property type="match status" value="1"/>
</dbReference>
<dbReference type="GO" id="GO:0016020">
    <property type="term" value="C:membrane"/>
    <property type="evidence" value="ECO:0007669"/>
    <property type="project" value="TreeGrafter"/>
</dbReference>
<feature type="transmembrane region" description="Helical" evidence="1">
    <location>
        <begin position="32"/>
        <end position="52"/>
    </location>
</feature>
<dbReference type="Gene3D" id="1.20.120.1630">
    <property type="match status" value="1"/>
</dbReference>
<evidence type="ECO:0000313" key="3">
    <source>
        <dbReference type="Proteomes" id="UP000538196"/>
    </source>
</evidence>
<organism evidence="2 3">
    <name type="scientific">Leifsonia aquatica</name>
    <name type="common">Corynebacterium aquaticum</name>
    <dbReference type="NCBI Taxonomy" id="144185"/>
    <lineage>
        <taxon>Bacteria</taxon>
        <taxon>Bacillati</taxon>
        <taxon>Actinomycetota</taxon>
        <taxon>Actinomycetes</taxon>
        <taxon>Micrococcales</taxon>
        <taxon>Microbacteriaceae</taxon>
        <taxon>Leifsonia</taxon>
    </lineage>
</organism>
<feature type="transmembrane region" description="Helical" evidence="1">
    <location>
        <begin position="195"/>
        <end position="215"/>
    </location>
</feature>